<protein>
    <recommendedName>
        <fullName evidence="12 13">Replicative DNA helicase</fullName>
        <ecNumber evidence="12 13">5.6.2.3</ecNumber>
    </recommendedName>
</protein>
<evidence type="ECO:0000256" key="3">
    <source>
        <dbReference type="ARBA" id="ARBA00022705"/>
    </source>
</evidence>
<dbReference type="GO" id="GO:0003677">
    <property type="term" value="F:DNA binding"/>
    <property type="evidence" value="ECO:0007669"/>
    <property type="project" value="UniProtKB-UniRule"/>
</dbReference>
<evidence type="ECO:0000256" key="6">
    <source>
        <dbReference type="ARBA" id="ARBA00022806"/>
    </source>
</evidence>
<evidence type="ECO:0000259" key="14">
    <source>
        <dbReference type="PROSITE" id="PS51199"/>
    </source>
</evidence>
<keyword evidence="16" id="KW-1185">Reference proteome</keyword>
<gene>
    <name evidence="15" type="primary">dnaB</name>
    <name evidence="15" type="ORF">E4633_14960</name>
</gene>
<keyword evidence="5 13" id="KW-0378">Hydrolase</keyword>
<evidence type="ECO:0000256" key="10">
    <source>
        <dbReference type="ARBA" id="ARBA00044932"/>
    </source>
</evidence>
<keyword evidence="6 13" id="KW-0347">Helicase</keyword>
<evidence type="ECO:0000256" key="13">
    <source>
        <dbReference type="RuleBase" id="RU362085"/>
    </source>
</evidence>
<evidence type="ECO:0000256" key="9">
    <source>
        <dbReference type="ARBA" id="ARBA00023235"/>
    </source>
</evidence>
<dbReference type="PANTHER" id="PTHR30153:SF2">
    <property type="entry name" value="REPLICATIVE DNA HELICASE"/>
    <property type="match status" value="1"/>
</dbReference>
<dbReference type="InterPro" id="IPR003593">
    <property type="entry name" value="AAA+_ATPase"/>
</dbReference>
<comment type="function">
    <text evidence="10 13">The main replicative DNA helicase, it participates in initiation and elongation during chromosome replication. Travels ahead of the DNA replisome, separating dsDNA into templates for DNA synthesis. A processive ATP-dependent 5'-3' DNA helicase it has DNA-dependent ATPase activity.</text>
</comment>
<comment type="caution">
    <text evidence="15">The sequence shown here is derived from an EMBL/GenBank/DDBJ whole genome shotgun (WGS) entry which is preliminary data.</text>
</comment>
<dbReference type="GO" id="GO:0005524">
    <property type="term" value="F:ATP binding"/>
    <property type="evidence" value="ECO:0007669"/>
    <property type="project" value="UniProtKB-UniRule"/>
</dbReference>
<keyword evidence="9" id="KW-0413">Isomerase</keyword>
<dbReference type="Pfam" id="PF00772">
    <property type="entry name" value="DnaB"/>
    <property type="match status" value="1"/>
</dbReference>
<dbReference type="InterPro" id="IPR007692">
    <property type="entry name" value="DNA_helicase_DnaB"/>
</dbReference>
<proteinExistence type="inferred from homology"/>
<dbReference type="PANTHER" id="PTHR30153">
    <property type="entry name" value="REPLICATIVE DNA HELICASE DNAB"/>
    <property type="match status" value="1"/>
</dbReference>
<dbReference type="Gene3D" id="3.40.50.300">
    <property type="entry name" value="P-loop containing nucleotide triphosphate hydrolases"/>
    <property type="match status" value="1"/>
</dbReference>
<keyword evidence="2 13" id="KW-0639">Primosome</keyword>
<dbReference type="AlphaFoldDB" id="A0A4S1CDV1"/>
<keyword evidence="3 13" id="KW-0235">DNA replication</keyword>
<feature type="domain" description="SF4 helicase" evidence="14">
    <location>
        <begin position="179"/>
        <end position="447"/>
    </location>
</feature>
<dbReference type="GO" id="GO:0016887">
    <property type="term" value="F:ATP hydrolysis activity"/>
    <property type="evidence" value="ECO:0007669"/>
    <property type="project" value="RHEA"/>
</dbReference>
<dbReference type="GO" id="GO:0043139">
    <property type="term" value="F:5'-3' DNA helicase activity"/>
    <property type="evidence" value="ECO:0007669"/>
    <property type="project" value="UniProtKB-EC"/>
</dbReference>
<dbReference type="NCBIfam" id="NF004384">
    <property type="entry name" value="PRK05748.1"/>
    <property type="match status" value="1"/>
</dbReference>
<evidence type="ECO:0000256" key="11">
    <source>
        <dbReference type="ARBA" id="ARBA00048954"/>
    </source>
</evidence>
<dbReference type="Gene3D" id="1.10.860.10">
    <property type="entry name" value="DNAb Helicase, Chain A"/>
    <property type="match status" value="1"/>
</dbReference>
<dbReference type="GO" id="GO:0042802">
    <property type="term" value="F:identical protein binding"/>
    <property type="evidence" value="ECO:0007669"/>
    <property type="project" value="UniProtKB-ARBA"/>
</dbReference>
<evidence type="ECO:0000256" key="5">
    <source>
        <dbReference type="ARBA" id="ARBA00022801"/>
    </source>
</evidence>
<sequence>MNQADMRKLPPQSIEAEMSILGGILVDNEAINRVLEVLTPDELYRESHRKIMRAMIELNERNEPCDLITLTTILRKKGELDEVGGGAYLATLVDFVPMAANISYYCKIVKEKFITRKLITAATDIVSQGFEDKVEVESLLDTAQKVIFEIGENKLKPSYYKVSDILKDTIKNIELLYEKKELVTGVPTGYTDLDKLTAGFHAGDLVIIAGRPAMGKTTFALNVAQYASVDADKKYPAAIFSLEMPKEQLVERLLCSAARVDLTRLRSGHLQENDWPKLIKGAGLLHNSKIFIDDTPSISVMELRSKARRLKAEHDIGIIVIDYLQLMRGGANSESRQQEISEISRSLKGLAKELSIPVIALSQLNRGLEQRTDKRPMMSDLRESGAIEQDADIIMFVYRGEVYDKENEDLKGKAEIIIGKHRSGPIGTVDLAFRGEFTRFDNLSNREEY</sequence>
<evidence type="ECO:0000256" key="2">
    <source>
        <dbReference type="ARBA" id="ARBA00022515"/>
    </source>
</evidence>
<evidence type="ECO:0000256" key="4">
    <source>
        <dbReference type="ARBA" id="ARBA00022741"/>
    </source>
</evidence>
<dbReference type="SUPFAM" id="SSF48024">
    <property type="entry name" value="N-terminal domain of DnaB helicase"/>
    <property type="match status" value="1"/>
</dbReference>
<dbReference type="SUPFAM" id="SSF52540">
    <property type="entry name" value="P-loop containing nucleoside triphosphate hydrolases"/>
    <property type="match status" value="1"/>
</dbReference>
<dbReference type="GO" id="GO:0005829">
    <property type="term" value="C:cytosol"/>
    <property type="evidence" value="ECO:0007669"/>
    <property type="project" value="TreeGrafter"/>
</dbReference>
<reference evidence="15 16" key="1">
    <citation type="submission" date="2019-04" db="EMBL/GenBank/DDBJ databases">
        <title>Geobacter oryzae sp. nov., ferric-reducing bacteria isolated from paddy soil.</title>
        <authorList>
            <person name="Xu Z."/>
            <person name="Masuda Y."/>
            <person name="Itoh H."/>
            <person name="Senoo K."/>
        </authorList>
    </citation>
    <scope>NUCLEOTIDE SEQUENCE [LARGE SCALE GENOMIC DNA]</scope>
    <source>
        <strain evidence="15 16">Red111</strain>
    </source>
</reference>
<keyword evidence="8 13" id="KW-0238">DNA-binding</keyword>
<evidence type="ECO:0000256" key="7">
    <source>
        <dbReference type="ARBA" id="ARBA00022840"/>
    </source>
</evidence>
<dbReference type="GO" id="GO:1990077">
    <property type="term" value="C:primosome complex"/>
    <property type="evidence" value="ECO:0007669"/>
    <property type="project" value="UniProtKB-UniRule"/>
</dbReference>
<name>A0A4S1CDV1_9BACT</name>
<dbReference type="InterPro" id="IPR007693">
    <property type="entry name" value="DNA_helicase_DnaB-like_N"/>
</dbReference>
<keyword evidence="7 13" id="KW-0067">ATP-binding</keyword>
<dbReference type="FunFam" id="3.40.50.300:FF:000076">
    <property type="entry name" value="Replicative DNA helicase"/>
    <property type="match status" value="1"/>
</dbReference>
<dbReference type="NCBIfam" id="TIGR00665">
    <property type="entry name" value="DnaB"/>
    <property type="match status" value="1"/>
</dbReference>
<dbReference type="RefSeq" id="WP_135871348.1">
    <property type="nucleotide sequence ID" value="NZ_SRSC01000003.1"/>
</dbReference>
<dbReference type="InterPro" id="IPR027417">
    <property type="entry name" value="P-loop_NTPase"/>
</dbReference>
<dbReference type="EMBL" id="SRSC01000003">
    <property type="protein sequence ID" value="TGU71607.1"/>
    <property type="molecule type" value="Genomic_DNA"/>
</dbReference>
<dbReference type="SMART" id="SM00382">
    <property type="entry name" value="AAA"/>
    <property type="match status" value="1"/>
</dbReference>
<comment type="catalytic activity">
    <reaction evidence="11 13">
        <text>ATP + H2O = ADP + phosphate + H(+)</text>
        <dbReference type="Rhea" id="RHEA:13065"/>
        <dbReference type="ChEBI" id="CHEBI:15377"/>
        <dbReference type="ChEBI" id="CHEBI:15378"/>
        <dbReference type="ChEBI" id="CHEBI:30616"/>
        <dbReference type="ChEBI" id="CHEBI:43474"/>
        <dbReference type="ChEBI" id="CHEBI:456216"/>
        <dbReference type="EC" id="5.6.2.3"/>
    </reaction>
</comment>
<evidence type="ECO:0000256" key="8">
    <source>
        <dbReference type="ARBA" id="ARBA00023125"/>
    </source>
</evidence>
<comment type="similarity">
    <text evidence="1 13">Belongs to the helicase family. DnaB subfamily.</text>
</comment>
<dbReference type="PROSITE" id="PS51199">
    <property type="entry name" value="SF4_HELICASE"/>
    <property type="match status" value="1"/>
</dbReference>
<dbReference type="EC" id="5.6.2.3" evidence="12 13"/>
<evidence type="ECO:0000313" key="16">
    <source>
        <dbReference type="Proteomes" id="UP000306416"/>
    </source>
</evidence>
<evidence type="ECO:0000256" key="1">
    <source>
        <dbReference type="ARBA" id="ARBA00008428"/>
    </source>
</evidence>
<evidence type="ECO:0000256" key="12">
    <source>
        <dbReference type="NCBIfam" id="TIGR00665"/>
    </source>
</evidence>
<accession>A0A4S1CDV1</accession>
<keyword evidence="4 13" id="KW-0547">Nucleotide-binding</keyword>
<organism evidence="15 16">
    <name type="scientific">Geomonas terrae</name>
    <dbReference type="NCBI Taxonomy" id="2562681"/>
    <lineage>
        <taxon>Bacteria</taxon>
        <taxon>Pseudomonadati</taxon>
        <taxon>Thermodesulfobacteriota</taxon>
        <taxon>Desulfuromonadia</taxon>
        <taxon>Geobacterales</taxon>
        <taxon>Geobacteraceae</taxon>
        <taxon>Geomonas</taxon>
    </lineage>
</organism>
<dbReference type="FunFam" id="1.10.860.10:FF:000001">
    <property type="entry name" value="Replicative DNA helicase"/>
    <property type="match status" value="1"/>
</dbReference>
<dbReference type="GO" id="GO:0006269">
    <property type="term" value="P:DNA replication, synthesis of primer"/>
    <property type="evidence" value="ECO:0007669"/>
    <property type="project" value="UniProtKB-UniRule"/>
</dbReference>
<dbReference type="InterPro" id="IPR036185">
    <property type="entry name" value="DNA_heli_DnaB-like_N_sf"/>
</dbReference>
<dbReference type="Proteomes" id="UP000306416">
    <property type="component" value="Unassembled WGS sequence"/>
</dbReference>
<evidence type="ECO:0000313" key="15">
    <source>
        <dbReference type="EMBL" id="TGU71607.1"/>
    </source>
</evidence>
<dbReference type="Pfam" id="PF03796">
    <property type="entry name" value="DnaB_C"/>
    <property type="match status" value="1"/>
</dbReference>
<dbReference type="CDD" id="cd00984">
    <property type="entry name" value="DnaB_C"/>
    <property type="match status" value="1"/>
</dbReference>
<dbReference type="InterPro" id="IPR016136">
    <property type="entry name" value="DNA_helicase_N/primase_C"/>
</dbReference>
<dbReference type="InterPro" id="IPR007694">
    <property type="entry name" value="DNA_helicase_DnaB-like_C"/>
</dbReference>